<gene>
    <name evidence="1" type="ORF">B296_00020766</name>
</gene>
<name>A0A426YDP7_ENSVE</name>
<evidence type="ECO:0000313" key="2">
    <source>
        <dbReference type="Proteomes" id="UP000287651"/>
    </source>
</evidence>
<organism evidence="1 2">
    <name type="scientific">Ensete ventricosum</name>
    <name type="common">Abyssinian banana</name>
    <name type="synonym">Musa ensete</name>
    <dbReference type="NCBI Taxonomy" id="4639"/>
    <lineage>
        <taxon>Eukaryota</taxon>
        <taxon>Viridiplantae</taxon>
        <taxon>Streptophyta</taxon>
        <taxon>Embryophyta</taxon>
        <taxon>Tracheophyta</taxon>
        <taxon>Spermatophyta</taxon>
        <taxon>Magnoliopsida</taxon>
        <taxon>Liliopsida</taxon>
        <taxon>Zingiberales</taxon>
        <taxon>Musaceae</taxon>
        <taxon>Ensete</taxon>
    </lineage>
</organism>
<comment type="caution">
    <text evidence="1">The sequence shown here is derived from an EMBL/GenBank/DDBJ whole genome shotgun (WGS) entry which is preliminary data.</text>
</comment>
<sequence length="159" mass="17489">MNGPSADVLARSGPDSDVLQDHFFISCHLLIPIDRNGGRAPRLGAERARRAGMLTWTNRRESHIFCVTAASSSSDHSTIPERVPTMVNTPSRNQRTHTNKLTSLMPLPYTVRGALANPRLGHSVPRYKAKPSTKLGQEIDNKLFTLSLTLLSSLFVSLT</sequence>
<dbReference type="Proteomes" id="UP000287651">
    <property type="component" value="Unassembled WGS sequence"/>
</dbReference>
<dbReference type="EMBL" id="AMZH03013102">
    <property type="protein sequence ID" value="RRT49826.1"/>
    <property type="molecule type" value="Genomic_DNA"/>
</dbReference>
<dbReference type="AlphaFoldDB" id="A0A426YDP7"/>
<evidence type="ECO:0000313" key="1">
    <source>
        <dbReference type="EMBL" id="RRT49826.1"/>
    </source>
</evidence>
<protein>
    <submittedName>
        <fullName evidence="1">Uncharacterized protein</fullName>
    </submittedName>
</protein>
<accession>A0A426YDP7</accession>
<proteinExistence type="predicted"/>
<reference evidence="1 2" key="1">
    <citation type="journal article" date="2014" name="Agronomy (Basel)">
        <title>A Draft Genome Sequence for Ensete ventricosum, the Drought-Tolerant Tree Against Hunger.</title>
        <authorList>
            <person name="Harrison J."/>
            <person name="Moore K.A."/>
            <person name="Paszkiewicz K."/>
            <person name="Jones T."/>
            <person name="Grant M."/>
            <person name="Ambacheew D."/>
            <person name="Muzemil S."/>
            <person name="Studholme D.J."/>
        </authorList>
    </citation>
    <scope>NUCLEOTIDE SEQUENCE [LARGE SCALE GENOMIC DNA]</scope>
</reference>